<dbReference type="Pfam" id="PF09851">
    <property type="entry name" value="SHOCT"/>
    <property type="match status" value="1"/>
</dbReference>
<evidence type="ECO:0000256" key="1">
    <source>
        <dbReference type="SAM" id="MobiDB-lite"/>
    </source>
</evidence>
<sequence>MAVDPEYLIETKLAHLLVVGLTAVGVAGVLTGPTLLFWIGYFLVWITFVELFEDDFLSRILDRGNDESDSARTDERASDRPAETADPVETLKRRYAEGELDEDDFERKLDRLLAIDDLDETQLRELVREQ</sequence>
<dbReference type="AlphaFoldDB" id="A0ABD5R6V2"/>
<protein>
    <submittedName>
        <fullName evidence="4">SHOCT domain-containing protein</fullName>
    </submittedName>
</protein>
<proteinExistence type="predicted"/>
<feature type="domain" description="SHOCT" evidence="3">
    <location>
        <begin position="86"/>
        <end position="113"/>
    </location>
</feature>
<comment type="caution">
    <text evidence="4">The sequence shown here is derived from an EMBL/GenBank/DDBJ whole genome shotgun (WGS) entry which is preliminary data.</text>
</comment>
<accession>A0ABD5R6V2</accession>
<feature type="region of interest" description="Disordered" evidence="1">
    <location>
        <begin position="64"/>
        <end position="88"/>
    </location>
</feature>
<keyword evidence="2" id="KW-1133">Transmembrane helix</keyword>
<keyword evidence="5" id="KW-1185">Reference proteome</keyword>
<dbReference type="InterPro" id="IPR018649">
    <property type="entry name" value="SHOCT"/>
</dbReference>
<reference evidence="4 5" key="1">
    <citation type="journal article" date="2019" name="Int. J. Syst. Evol. Microbiol.">
        <title>The Global Catalogue of Microorganisms (GCM) 10K type strain sequencing project: providing services to taxonomists for standard genome sequencing and annotation.</title>
        <authorList>
            <consortium name="The Broad Institute Genomics Platform"/>
            <consortium name="The Broad Institute Genome Sequencing Center for Infectious Disease"/>
            <person name="Wu L."/>
            <person name="Ma J."/>
        </authorList>
    </citation>
    <scope>NUCLEOTIDE SEQUENCE [LARGE SCALE GENOMIC DNA]</scope>
    <source>
        <strain evidence="4 5">CGMCC 1.12237</strain>
    </source>
</reference>
<evidence type="ECO:0000256" key="2">
    <source>
        <dbReference type="SAM" id="Phobius"/>
    </source>
</evidence>
<organism evidence="4 5">
    <name type="scientific">Salinirubrum litoreum</name>
    <dbReference type="NCBI Taxonomy" id="1126234"/>
    <lineage>
        <taxon>Archaea</taxon>
        <taxon>Methanobacteriati</taxon>
        <taxon>Methanobacteriota</taxon>
        <taxon>Stenosarchaea group</taxon>
        <taxon>Halobacteria</taxon>
        <taxon>Halobacteriales</taxon>
        <taxon>Haloferacaceae</taxon>
        <taxon>Salinirubrum</taxon>
    </lineage>
</organism>
<evidence type="ECO:0000259" key="3">
    <source>
        <dbReference type="Pfam" id="PF09851"/>
    </source>
</evidence>
<evidence type="ECO:0000313" key="5">
    <source>
        <dbReference type="Proteomes" id="UP001596201"/>
    </source>
</evidence>
<dbReference type="RefSeq" id="WP_227229065.1">
    <property type="nucleotide sequence ID" value="NZ_JAJCVJ010000001.1"/>
</dbReference>
<dbReference type="Proteomes" id="UP001596201">
    <property type="component" value="Unassembled WGS sequence"/>
</dbReference>
<dbReference type="EMBL" id="JBHSKX010000001">
    <property type="protein sequence ID" value="MFC5365648.1"/>
    <property type="molecule type" value="Genomic_DNA"/>
</dbReference>
<evidence type="ECO:0000313" key="4">
    <source>
        <dbReference type="EMBL" id="MFC5365648.1"/>
    </source>
</evidence>
<name>A0ABD5R6V2_9EURY</name>
<keyword evidence="2" id="KW-0472">Membrane</keyword>
<gene>
    <name evidence="4" type="ORF">ACFPJ5_01770</name>
</gene>
<feature type="transmembrane region" description="Helical" evidence="2">
    <location>
        <begin position="12"/>
        <end position="29"/>
    </location>
</feature>
<keyword evidence="2" id="KW-0812">Transmembrane</keyword>